<keyword evidence="2" id="KW-1185">Reference proteome</keyword>
<name>A0A437JV91_9BURK</name>
<dbReference type="AlphaFoldDB" id="A0A437JV91"/>
<dbReference type="RefSeq" id="WP_128198306.1">
    <property type="nucleotide sequence ID" value="NZ_SACT01000003.1"/>
</dbReference>
<dbReference type="EMBL" id="SACT01000003">
    <property type="protein sequence ID" value="RVT51304.1"/>
    <property type="molecule type" value="Genomic_DNA"/>
</dbReference>
<proteinExistence type="predicted"/>
<dbReference type="OrthoDB" id="4467269at2"/>
<sequence length="87" mass="9550">MHAVSITRFASSERAILLRTGGLGELCIQRLEDAGIGSLDQLRLLGAEVVTEMICRHVGTTAWRNRRRPIERALRALDAARPASPNS</sequence>
<accession>A0A437JV91</accession>
<organism evidence="1 2">
    <name type="scientific">Rubrivivax albus</name>
    <dbReference type="NCBI Taxonomy" id="2499835"/>
    <lineage>
        <taxon>Bacteria</taxon>
        <taxon>Pseudomonadati</taxon>
        <taxon>Pseudomonadota</taxon>
        <taxon>Betaproteobacteria</taxon>
        <taxon>Burkholderiales</taxon>
        <taxon>Sphaerotilaceae</taxon>
        <taxon>Rubrivivax</taxon>
    </lineage>
</organism>
<evidence type="ECO:0000313" key="2">
    <source>
        <dbReference type="Proteomes" id="UP000288178"/>
    </source>
</evidence>
<evidence type="ECO:0000313" key="1">
    <source>
        <dbReference type="EMBL" id="RVT51304.1"/>
    </source>
</evidence>
<comment type="caution">
    <text evidence="1">The sequence shown here is derived from an EMBL/GenBank/DDBJ whole genome shotgun (WGS) entry which is preliminary data.</text>
</comment>
<dbReference type="Proteomes" id="UP000288178">
    <property type="component" value="Unassembled WGS sequence"/>
</dbReference>
<reference evidence="1 2" key="1">
    <citation type="submission" date="2019-01" db="EMBL/GenBank/DDBJ databases">
        <authorList>
            <person name="Chen W.-M."/>
        </authorList>
    </citation>
    <scope>NUCLEOTIDE SEQUENCE [LARGE SCALE GENOMIC DNA]</scope>
    <source>
        <strain evidence="1 2">ICH-3</strain>
    </source>
</reference>
<gene>
    <name evidence="1" type="ORF">ENE75_10685</name>
</gene>
<protein>
    <submittedName>
        <fullName evidence="1">Helix-hairpin-helix domain-containing protein</fullName>
    </submittedName>
</protein>